<dbReference type="EMBL" id="CM020618">
    <property type="protein sequence ID" value="KAK1858190.1"/>
    <property type="molecule type" value="Genomic_DNA"/>
</dbReference>
<keyword evidence="2" id="KW-1185">Reference proteome</keyword>
<accession>A0ACC3BJQ4</accession>
<organism evidence="1 2">
    <name type="scientific">Pyropia yezoensis</name>
    <name type="common">Susabi-nori</name>
    <name type="synonym">Porphyra yezoensis</name>
    <dbReference type="NCBI Taxonomy" id="2788"/>
    <lineage>
        <taxon>Eukaryota</taxon>
        <taxon>Rhodophyta</taxon>
        <taxon>Bangiophyceae</taxon>
        <taxon>Bangiales</taxon>
        <taxon>Bangiaceae</taxon>
        <taxon>Pyropia</taxon>
    </lineage>
</organism>
<sequence length="758" mass="83391">MAAPHQPPAADGESGESQKPDLMELNRDQLMACSSCSSFAELVGAVGPVRSAGTDLEWASALAGNPGTPPLIVDTTEEVRKVMETLMEVVGGDYDNETAKDAALKVQKASSFCQRLRFHVINFNFHWKLRMDEASLVTDDEVCFTFAGLVHLRLVFMHHADLSAIGVASHFKRFVTAVKLAVRSGRLSNARLELDAVAILQAGAYSNSPDQLPIILMDEVGRTNDTAQDACRSLIKYIEERPTLYTVEGELHEPTTLLLSGACNLAQEAGGNVITTYVSSSLAAWSSTLSGRRVTPVEGISNRDPLAFCDLFSDCLVTMAVKSGFYVVLDGAQSPTRVVLKALVHGRTAVQEARTADKVYAAVDEMMLAVRPVAEGLCFCAGVHTRTVVHFRTELLRYARRRKPVPLRTVLQVVSTKLLLSEALNVWTSASAYEQDNLLTVLILGEQVSWQDVCFPKRLDPQTQKTVQKAILFDRARRCGLVVGDGDRFKPRIPAVTLYLMMQHAKSSAFYDVLEKELDGSEPKPLETARDVPWMRWEDCFMRIQVAQSVARSLRAIKFRSTSLAAILARGGAVHCGAGPLLHAVMVDASTPRTQILRRDLTAILSSSGPDADQERATTIYQLPLGTPGADAVMFYRIAGSDEWVMVLQQFKYFRLEAATVLAPGNVVGDWEKLPTDALMGRKLFKLWKGRIVYLNAAFREHTGFPAKLRSEDGDVDDVCDIHSVVLTRSGMRATVGSTFNDYIQAMDWIHCASLEPF</sequence>
<evidence type="ECO:0000313" key="1">
    <source>
        <dbReference type="EMBL" id="KAK1858190.1"/>
    </source>
</evidence>
<name>A0ACC3BJQ4_PYRYE</name>
<reference evidence="1" key="1">
    <citation type="submission" date="2019-11" db="EMBL/GenBank/DDBJ databases">
        <title>Nori genome reveals adaptations in red seaweeds to the harsh intertidal environment.</title>
        <authorList>
            <person name="Wang D."/>
            <person name="Mao Y."/>
        </authorList>
    </citation>
    <scope>NUCLEOTIDE SEQUENCE</scope>
    <source>
        <tissue evidence="1">Gametophyte</tissue>
    </source>
</reference>
<proteinExistence type="predicted"/>
<comment type="caution">
    <text evidence="1">The sequence shown here is derived from an EMBL/GenBank/DDBJ whole genome shotgun (WGS) entry which is preliminary data.</text>
</comment>
<dbReference type="Proteomes" id="UP000798662">
    <property type="component" value="Chromosome 1"/>
</dbReference>
<evidence type="ECO:0000313" key="2">
    <source>
        <dbReference type="Proteomes" id="UP000798662"/>
    </source>
</evidence>
<gene>
    <name evidence="1" type="ORF">I4F81_000801</name>
</gene>
<protein>
    <submittedName>
        <fullName evidence="1">Uncharacterized protein</fullName>
    </submittedName>
</protein>